<dbReference type="InterPro" id="IPR052345">
    <property type="entry name" value="Rad_response_metalloprotease"/>
</dbReference>
<dbReference type="Pfam" id="PF01381">
    <property type="entry name" value="HTH_3"/>
    <property type="match status" value="1"/>
</dbReference>
<evidence type="ECO:0000259" key="2">
    <source>
        <dbReference type="PROSITE" id="PS50943"/>
    </source>
</evidence>
<dbReference type="RefSeq" id="WP_114033364.1">
    <property type="nucleotide sequence ID" value="NZ_QOIL01000029.1"/>
</dbReference>
<keyword evidence="4" id="KW-1185">Reference proteome</keyword>
<dbReference type="SMART" id="SM00530">
    <property type="entry name" value="HTH_XRE"/>
    <property type="match status" value="1"/>
</dbReference>
<dbReference type="Gene3D" id="1.10.10.2910">
    <property type="match status" value="1"/>
</dbReference>
<dbReference type="InterPro" id="IPR010359">
    <property type="entry name" value="IrrE_HExxH"/>
</dbReference>
<dbReference type="PROSITE" id="PS50943">
    <property type="entry name" value="HTH_CROC1"/>
    <property type="match status" value="1"/>
</dbReference>
<dbReference type="Pfam" id="PF06114">
    <property type="entry name" value="Peptidase_M78"/>
    <property type="match status" value="1"/>
</dbReference>
<feature type="domain" description="HTH cro/C1-type" evidence="2">
    <location>
        <begin position="13"/>
        <end position="67"/>
    </location>
</feature>
<dbReference type="InterPro" id="IPR010982">
    <property type="entry name" value="Lambda_DNA-bd_dom_sf"/>
</dbReference>
<dbReference type="Proteomes" id="UP000253094">
    <property type="component" value="Unassembled WGS sequence"/>
</dbReference>
<dbReference type="InterPro" id="IPR001387">
    <property type="entry name" value="Cro/C1-type_HTH"/>
</dbReference>
<dbReference type="PANTHER" id="PTHR43236:SF1">
    <property type="entry name" value="BLL7220 PROTEIN"/>
    <property type="match status" value="1"/>
</dbReference>
<dbReference type="AlphaFoldDB" id="A0A367EUT4"/>
<evidence type="ECO:0000256" key="1">
    <source>
        <dbReference type="ARBA" id="ARBA00007227"/>
    </source>
</evidence>
<dbReference type="Gene3D" id="1.10.260.40">
    <property type="entry name" value="lambda repressor-like DNA-binding domains"/>
    <property type="match status" value="1"/>
</dbReference>
<sequence length="371" mass="40726">MAVEESDRIGRRITDARHRVGLTQAQLAAAISIDRSALAKIESGSRRVTALELSRIADTLGERIEWFIKEAPAAIVSHRNLQDPGAVSPQIDRLVEHLARNVEFTVGHDDKLRLESRQLPRPDSAAAAELAAQEARKLIGLNTGEPCAGLSIRASEIGLLPFSIDLGPEAADAASLLLRTGGVALVNGNLRVGRRRLALAHELGHYLFADEYTVDWRVAERDGDEAWESRLDRFARALLLPPQGLKAAWSAANAKANLRAAAVKIGSWYQVDMSTLARRLLELDLVSPSNAHDIRAVRTTKADIVEFNLVVAEELTPPHLAKRYVESVLRLYRSTTISAARAMDLLVDTWCEDDLPALDPLPESAIWKFVS</sequence>
<organism evidence="3 4">
    <name type="scientific">Sphaerisporangium album</name>
    <dbReference type="NCBI Taxonomy" id="509200"/>
    <lineage>
        <taxon>Bacteria</taxon>
        <taxon>Bacillati</taxon>
        <taxon>Actinomycetota</taxon>
        <taxon>Actinomycetes</taxon>
        <taxon>Streptosporangiales</taxon>
        <taxon>Streptosporangiaceae</taxon>
        <taxon>Sphaerisporangium</taxon>
    </lineage>
</organism>
<protein>
    <submittedName>
        <fullName evidence="3">Helix-turn-helix domain-containing protein</fullName>
    </submittedName>
</protein>
<comment type="caution">
    <text evidence="3">The sequence shown here is derived from an EMBL/GenBank/DDBJ whole genome shotgun (WGS) entry which is preliminary data.</text>
</comment>
<dbReference type="GO" id="GO:0003677">
    <property type="term" value="F:DNA binding"/>
    <property type="evidence" value="ECO:0007669"/>
    <property type="project" value="InterPro"/>
</dbReference>
<dbReference type="CDD" id="cd00093">
    <property type="entry name" value="HTH_XRE"/>
    <property type="match status" value="1"/>
</dbReference>
<proteinExistence type="inferred from homology"/>
<gene>
    <name evidence="3" type="ORF">DQ384_36030</name>
</gene>
<comment type="similarity">
    <text evidence="1">Belongs to the short-chain fatty acyl-CoA assimilation regulator (ScfR) family.</text>
</comment>
<dbReference type="EMBL" id="QOIL01000029">
    <property type="protein sequence ID" value="RCG21886.1"/>
    <property type="molecule type" value="Genomic_DNA"/>
</dbReference>
<dbReference type="SUPFAM" id="SSF47413">
    <property type="entry name" value="lambda repressor-like DNA-binding domains"/>
    <property type="match status" value="1"/>
</dbReference>
<accession>A0A367EUT4</accession>
<name>A0A367EUT4_9ACTN</name>
<evidence type="ECO:0000313" key="4">
    <source>
        <dbReference type="Proteomes" id="UP000253094"/>
    </source>
</evidence>
<dbReference type="PANTHER" id="PTHR43236">
    <property type="entry name" value="ANTITOXIN HIGA1"/>
    <property type="match status" value="1"/>
</dbReference>
<evidence type="ECO:0000313" key="3">
    <source>
        <dbReference type="EMBL" id="RCG21886.1"/>
    </source>
</evidence>
<reference evidence="3 4" key="1">
    <citation type="submission" date="2018-06" db="EMBL/GenBank/DDBJ databases">
        <title>Sphaerisporangium craniellae sp. nov., isolated from a marine sponge in the South China Sea.</title>
        <authorList>
            <person name="Li L."/>
        </authorList>
    </citation>
    <scope>NUCLEOTIDE SEQUENCE [LARGE SCALE GENOMIC DNA]</scope>
    <source>
        <strain evidence="3 4">CCTCC AA 208026</strain>
    </source>
</reference>
<dbReference type="OrthoDB" id="9794834at2"/>